<evidence type="ECO:0000256" key="2">
    <source>
        <dbReference type="ARBA" id="ARBA00022730"/>
    </source>
</evidence>
<evidence type="ECO:0000256" key="4">
    <source>
        <dbReference type="ARBA" id="ARBA00022980"/>
    </source>
</evidence>
<comment type="similarity">
    <text evidence="1 7">Belongs to the bacterial ribosomal protein bL9 family.</text>
</comment>
<protein>
    <recommendedName>
        <fullName evidence="6 7">Large ribosomal subunit protein bL9</fullName>
    </recommendedName>
</protein>
<organism evidence="10 11">
    <name type="scientific">Peptoniphilus olsenii</name>
    <dbReference type="NCBI Taxonomy" id="411570"/>
    <lineage>
        <taxon>Bacteria</taxon>
        <taxon>Bacillati</taxon>
        <taxon>Bacillota</taxon>
        <taxon>Tissierellia</taxon>
        <taxon>Tissierellales</taxon>
        <taxon>Peptoniphilaceae</taxon>
        <taxon>Peptoniphilus</taxon>
    </lineage>
</organism>
<dbReference type="Pfam" id="PF03948">
    <property type="entry name" value="Ribosomal_L9_C"/>
    <property type="match status" value="1"/>
</dbReference>
<feature type="domain" description="Ribosomal protein L9" evidence="9">
    <location>
        <begin position="13"/>
        <end position="40"/>
    </location>
</feature>
<keyword evidence="3 7" id="KW-0694">RNA-binding</keyword>
<dbReference type="Gene3D" id="3.10.430.100">
    <property type="entry name" value="Ribosomal protein L9, C-terminal domain"/>
    <property type="match status" value="1"/>
</dbReference>
<dbReference type="InterPro" id="IPR000244">
    <property type="entry name" value="Ribosomal_bL9"/>
</dbReference>
<keyword evidence="5 7" id="KW-0687">Ribonucleoprotein</keyword>
<feature type="coiled-coil region" evidence="8">
    <location>
        <begin position="37"/>
        <end position="70"/>
    </location>
</feature>
<dbReference type="SUPFAM" id="SSF55658">
    <property type="entry name" value="L9 N-domain-like"/>
    <property type="match status" value="1"/>
</dbReference>
<evidence type="ECO:0000256" key="8">
    <source>
        <dbReference type="SAM" id="Coils"/>
    </source>
</evidence>
<gene>
    <name evidence="7" type="primary">rplI</name>
    <name evidence="10" type="ORF">ABID14_000793</name>
</gene>
<dbReference type="GO" id="GO:0005840">
    <property type="term" value="C:ribosome"/>
    <property type="evidence" value="ECO:0007669"/>
    <property type="project" value="UniProtKB-KW"/>
</dbReference>
<dbReference type="HAMAP" id="MF_00503">
    <property type="entry name" value="Ribosomal_bL9"/>
    <property type="match status" value="1"/>
</dbReference>
<evidence type="ECO:0000313" key="11">
    <source>
        <dbReference type="Proteomes" id="UP001549162"/>
    </source>
</evidence>
<dbReference type="PROSITE" id="PS00651">
    <property type="entry name" value="RIBOSOMAL_L9"/>
    <property type="match status" value="1"/>
</dbReference>
<dbReference type="InterPro" id="IPR036935">
    <property type="entry name" value="Ribosomal_bL9_N_sf"/>
</dbReference>
<keyword evidence="2 7" id="KW-0699">rRNA-binding</keyword>
<evidence type="ECO:0000259" key="9">
    <source>
        <dbReference type="PROSITE" id="PS00651"/>
    </source>
</evidence>
<dbReference type="Pfam" id="PF01281">
    <property type="entry name" value="Ribosomal_L9_N"/>
    <property type="match status" value="1"/>
</dbReference>
<proteinExistence type="inferred from homology"/>
<name>A0ABV2JBA3_9FIRM</name>
<dbReference type="InterPro" id="IPR036791">
    <property type="entry name" value="Ribosomal_bL9_C_sf"/>
</dbReference>
<comment type="function">
    <text evidence="7">Binds to the 23S rRNA.</text>
</comment>
<dbReference type="Gene3D" id="3.40.5.10">
    <property type="entry name" value="Ribosomal protein L9, N-terminal domain"/>
    <property type="match status" value="1"/>
</dbReference>
<keyword evidence="8" id="KW-0175">Coiled coil</keyword>
<dbReference type="PANTHER" id="PTHR21368">
    <property type="entry name" value="50S RIBOSOMAL PROTEIN L9"/>
    <property type="match status" value="1"/>
</dbReference>
<evidence type="ECO:0000256" key="7">
    <source>
        <dbReference type="HAMAP-Rule" id="MF_00503"/>
    </source>
</evidence>
<dbReference type="RefSeq" id="WP_354367344.1">
    <property type="nucleotide sequence ID" value="NZ_JBEPMA010000003.1"/>
</dbReference>
<dbReference type="InterPro" id="IPR020069">
    <property type="entry name" value="Ribosomal_bL9_C"/>
</dbReference>
<dbReference type="InterPro" id="IPR020070">
    <property type="entry name" value="Ribosomal_bL9_N"/>
</dbReference>
<accession>A0ABV2JBA3</accession>
<evidence type="ECO:0000256" key="3">
    <source>
        <dbReference type="ARBA" id="ARBA00022884"/>
    </source>
</evidence>
<reference evidence="10 11" key="1">
    <citation type="submission" date="2024-06" db="EMBL/GenBank/DDBJ databases">
        <title>Genomic Encyclopedia of Type Strains, Phase IV (KMG-IV): sequencing the most valuable type-strain genomes for metagenomic binning, comparative biology and taxonomic classification.</title>
        <authorList>
            <person name="Goeker M."/>
        </authorList>
    </citation>
    <scope>NUCLEOTIDE SEQUENCE [LARGE SCALE GENOMIC DNA]</scope>
    <source>
        <strain evidence="10 11">DSM 21460</strain>
    </source>
</reference>
<evidence type="ECO:0000256" key="6">
    <source>
        <dbReference type="ARBA" id="ARBA00035292"/>
    </source>
</evidence>
<dbReference type="InterPro" id="IPR020594">
    <property type="entry name" value="Ribosomal_bL9_bac/chp"/>
</dbReference>
<dbReference type="InterPro" id="IPR009027">
    <property type="entry name" value="Ribosomal_bL9/RNase_H1_N"/>
</dbReference>
<comment type="caution">
    <text evidence="10">The sequence shown here is derived from an EMBL/GenBank/DDBJ whole genome shotgun (WGS) entry which is preliminary data.</text>
</comment>
<dbReference type="NCBIfam" id="TIGR00158">
    <property type="entry name" value="L9"/>
    <property type="match status" value="1"/>
</dbReference>
<keyword evidence="11" id="KW-1185">Reference proteome</keyword>
<dbReference type="EMBL" id="JBEPMA010000003">
    <property type="protein sequence ID" value="MET3617165.1"/>
    <property type="molecule type" value="Genomic_DNA"/>
</dbReference>
<sequence>MKVILIKDDKNLGKKGSIVQAKTGYARNFLLPRGIAIEATEENMKAWEENKKEEEKIEKENRQKALELKKKIEAETLTVMAKAGEGGRLFGAITSIDIAKALKQEHKIEVDKKKIELDENIKEAGIKNISIKLYPDVVATLKLNVRPQS</sequence>
<evidence type="ECO:0000256" key="1">
    <source>
        <dbReference type="ARBA" id="ARBA00010605"/>
    </source>
</evidence>
<keyword evidence="4 7" id="KW-0689">Ribosomal protein</keyword>
<evidence type="ECO:0000313" key="10">
    <source>
        <dbReference type="EMBL" id="MET3617165.1"/>
    </source>
</evidence>
<dbReference type="SUPFAM" id="SSF55653">
    <property type="entry name" value="Ribosomal protein L9 C-domain"/>
    <property type="match status" value="1"/>
</dbReference>
<evidence type="ECO:0000256" key="5">
    <source>
        <dbReference type="ARBA" id="ARBA00023274"/>
    </source>
</evidence>
<dbReference type="Proteomes" id="UP001549162">
    <property type="component" value="Unassembled WGS sequence"/>
</dbReference>